<feature type="region of interest" description="Disordered" evidence="1">
    <location>
        <begin position="634"/>
        <end position="653"/>
    </location>
</feature>
<feature type="compositionally biased region" description="Polar residues" evidence="1">
    <location>
        <begin position="1583"/>
        <end position="1601"/>
    </location>
</feature>
<name>A0A8I6R8J8_CIMLE</name>
<reference evidence="2" key="1">
    <citation type="submission" date="2022-01" db="UniProtKB">
        <authorList>
            <consortium name="EnsemblMetazoa"/>
        </authorList>
    </citation>
    <scope>IDENTIFICATION</scope>
</reference>
<protein>
    <recommendedName>
        <fullName evidence="4">Telomere-associated protein RIF1</fullName>
    </recommendedName>
</protein>
<feature type="compositionally biased region" description="Basic and acidic residues" evidence="1">
    <location>
        <begin position="930"/>
        <end position="941"/>
    </location>
</feature>
<keyword evidence="3" id="KW-1185">Reference proteome</keyword>
<feature type="compositionally biased region" description="Polar residues" evidence="1">
    <location>
        <begin position="1106"/>
        <end position="1118"/>
    </location>
</feature>
<feature type="compositionally biased region" description="Basic and acidic residues" evidence="1">
    <location>
        <begin position="1562"/>
        <end position="1572"/>
    </location>
</feature>
<feature type="region of interest" description="Disordered" evidence="1">
    <location>
        <begin position="1341"/>
        <end position="1372"/>
    </location>
</feature>
<dbReference type="GeneID" id="106660818"/>
<dbReference type="OrthoDB" id="6614795at2759"/>
<feature type="compositionally biased region" description="Basic and acidic residues" evidence="1">
    <location>
        <begin position="1004"/>
        <end position="1017"/>
    </location>
</feature>
<dbReference type="EnsemblMetazoa" id="XM_014383770.2">
    <property type="protein sequence ID" value="XP_014239256.1"/>
    <property type="gene ID" value="LOC106660818"/>
</dbReference>
<evidence type="ECO:0000256" key="1">
    <source>
        <dbReference type="SAM" id="MobiDB-lite"/>
    </source>
</evidence>
<feature type="region of interest" description="Disordered" evidence="1">
    <location>
        <begin position="1556"/>
        <end position="1606"/>
    </location>
</feature>
<evidence type="ECO:0008006" key="4">
    <source>
        <dbReference type="Google" id="ProtNLM"/>
    </source>
</evidence>
<feature type="compositionally biased region" description="Polar residues" evidence="1">
    <location>
        <begin position="1361"/>
        <end position="1372"/>
    </location>
</feature>
<dbReference type="InterPro" id="IPR016024">
    <property type="entry name" value="ARM-type_fold"/>
</dbReference>
<feature type="compositionally biased region" description="Polar residues" evidence="1">
    <location>
        <begin position="976"/>
        <end position="988"/>
    </location>
</feature>
<dbReference type="KEGG" id="clec:106660818"/>
<sequence>MEIYNRLVKNLKSSENVYAGLEEDLKVLVSPGDAVKKKLVKDFKLVLPRLIILSVEADPNTKKAIQQTFDTLKNVLIANPSIRAEPWWKDLETNIVSNIFQPKMIKGLENNDTSWVNNWSFVANLMINGAHVNGSAINALLKIVETAFKMSKKNMEIVDQAYTCWMELIEIFSLHPRVMPSKKLVGLLVKPLATTLQPKTFELKIKTWNMLVEKIGVLHEECVLTIVKPFITYMYQKGPDSLAKMHPNECIFSLEKLLSYKNIRQLYSYDIIAVLSNCVEFKLDHNEFMNLIDKIIEMIKSFEGAKYNNHLQELVKQAQKCMGKLENCNFPVEQIKRKIVSIMSVDFLWYCVEGNEIPTAFLSSLMDIDDFKNNIFMPFAKSFITKHKTQNVVETKNEDLLGVWDAICSIMMSWITKHKSVQIKDDEELIFSLIIFPLSPNMWSSAVNRLWITFCENLYKYELLTADKLISFLENQLNSSDITIPIVLESVTNLSNIDKNLIKNVIPLLESISENISNDSKQIMDVLYLVEIAIGIASKSSIFRLLNQKLHTCDQLQQHKIKTKILKLHRKLMLSGDVQDDSSSPDIEQQTKIRSSFISQSNFLHRLAKAEEKNAIKKCSLSTLFSPIDTCNEKKKENEPATNETPTKGSEVAEENVKKVLQEFQEKNEPVVQYSNSIKETIDKPSNEVEKENDGAINYHVTVPSPVLVTPSKIHVTSQPHQIKNLSPQTIPITKKSPKVVAGIKNVTPKRTTPSKCTYFDEDASDYVMVTPKQKKRVLTEHQKEVFSKRRSDIPALYQDLSQDTQNTSSYLKESENSESQKEMPYEMTPVRKETNTEKTLDEQASVTVNLTPLMNSSAKKLVFNEEEKLVITEIQSPVQKKRTQRVTRANSETSLEPKRKKRKIDNILENSDGNSSSLQPNSNALCMEENNKNNKSDSDKNITQTEMTDLTGDSKEISTNITQEMSQEVEENSIHENNCINKDNSVKSAKKRKSEPVKWTPKRCPDKPNGDSDKAKNNTIRTGSMLKKCKSNSDEKSDTELKDTTLEMSDTTKLNGENENDKIKHKRLKKNNSINVSPKVLRSKRISLKTPDSHLKKKVSITNTEVVSSEENLGSTTTDDDFNDKSPENKEHIKKESVILSEDKSNKKIEVSVIFQEEMTEIEIKTSPPGNLIDTTNENKQVCNGDKKTDIETTEREISSQDSDDIIYDSQKLDDDLESNLVKTGVELKKDKRKSLDLTLNQDAKMSKIENEDTTQMQTPVKKRNLLRPLRRKRLVKTNGNVSPTSNNLEQWLLKSGKTVVKTHLVQEMKQEDIDNTVMSDMEAEDISPVKDIAVNQTEFTSEHESNKVIESPAKPVENPSITSNESNSDKPSYILSRGVRLLSSVLENDETAKLLIASTADAGSKISSPVSMTSPMSNSRGAQMMRLAKEITPISNVRKRKSIVPLTYGENWPKGPSEEWIAHIPTPSKSPSKGLLKNTPTNETTNKKFRQFAEDNQETASTTPKKKRVSFLDPPVSRGLVYYRENNSGNLHLADIPPGEKPVWIRQGDDMIDINSSEETPTKEASKETDDLTPSCDDNKSPVSSDTAGNMELSDSSTASDEECAQLRQSVEQLECGQSEEDVLSQEKEDLGEKYDLKTLPNLKNCVQPVSELFSSMRNCDLLENELMKLGIIKVGELAFLTNPSIETLSIDKPKLPTLYKALKEYLEKQATVEEIDLTKEEEVVTNEALKKCQTDSPLKTDIYVQTCPDNIDAFSQTEMKSFKDENVQFSQEMCDCSTQHTIELQNFTAQTDESHWKWTADRIRGLLNDKSFFESLSIVFDYELIGRLAQQKALSSQN</sequence>
<feature type="compositionally biased region" description="Polar residues" evidence="1">
    <location>
        <begin position="958"/>
        <end position="967"/>
    </location>
</feature>
<feature type="compositionally biased region" description="Polar residues" evidence="1">
    <location>
        <begin position="909"/>
        <end position="925"/>
    </location>
</feature>
<dbReference type="Proteomes" id="UP000494040">
    <property type="component" value="Unassembled WGS sequence"/>
</dbReference>
<evidence type="ECO:0000313" key="2">
    <source>
        <dbReference type="EnsemblMetazoa" id="XP_014239256.1"/>
    </source>
</evidence>
<evidence type="ECO:0000313" key="3">
    <source>
        <dbReference type="Proteomes" id="UP000494040"/>
    </source>
</evidence>
<dbReference type="SUPFAM" id="SSF48371">
    <property type="entry name" value="ARM repeat"/>
    <property type="match status" value="1"/>
</dbReference>
<feature type="region of interest" description="Disordered" evidence="1">
    <location>
        <begin position="1106"/>
        <end position="1131"/>
    </location>
</feature>
<accession>A0A8I6R8J8</accession>
<dbReference type="RefSeq" id="XP_014239256.1">
    <property type="nucleotide sequence ID" value="XM_014383770.2"/>
</dbReference>
<organism evidence="2 3">
    <name type="scientific">Cimex lectularius</name>
    <name type="common">Bed bug</name>
    <name type="synonym">Acanthia lectularia</name>
    <dbReference type="NCBI Taxonomy" id="79782"/>
    <lineage>
        <taxon>Eukaryota</taxon>
        <taxon>Metazoa</taxon>
        <taxon>Ecdysozoa</taxon>
        <taxon>Arthropoda</taxon>
        <taxon>Hexapoda</taxon>
        <taxon>Insecta</taxon>
        <taxon>Pterygota</taxon>
        <taxon>Neoptera</taxon>
        <taxon>Paraneoptera</taxon>
        <taxon>Hemiptera</taxon>
        <taxon>Heteroptera</taxon>
        <taxon>Panheteroptera</taxon>
        <taxon>Cimicomorpha</taxon>
        <taxon>Cimicidae</taxon>
        <taxon>Cimex</taxon>
    </lineage>
</organism>
<feature type="region of interest" description="Disordered" evidence="1">
    <location>
        <begin position="800"/>
        <end position="840"/>
    </location>
</feature>
<feature type="region of interest" description="Disordered" evidence="1">
    <location>
        <begin position="1467"/>
        <end position="1490"/>
    </location>
</feature>
<feature type="region of interest" description="Disordered" evidence="1">
    <location>
        <begin position="878"/>
        <end position="1019"/>
    </location>
</feature>
<proteinExistence type="predicted"/>
<feature type="compositionally biased region" description="Basic and acidic residues" evidence="1">
    <location>
        <begin position="813"/>
        <end position="840"/>
    </location>
</feature>
<feature type="compositionally biased region" description="Polar residues" evidence="1">
    <location>
        <begin position="800"/>
        <end position="812"/>
    </location>
</feature>